<gene>
    <name evidence="2" type="ORF">DFO77_11156</name>
</gene>
<evidence type="ECO:0000259" key="1">
    <source>
        <dbReference type="Pfam" id="PF16217"/>
    </source>
</evidence>
<dbReference type="Pfam" id="PF16217">
    <property type="entry name" value="M64_N"/>
    <property type="match status" value="1"/>
</dbReference>
<organism evidence="2 3">
    <name type="scientific">Marinilabilia salmonicolor</name>
    <dbReference type="NCBI Taxonomy" id="989"/>
    <lineage>
        <taxon>Bacteria</taxon>
        <taxon>Pseudomonadati</taxon>
        <taxon>Bacteroidota</taxon>
        <taxon>Bacteroidia</taxon>
        <taxon>Marinilabiliales</taxon>
        <taxon>Marinilabiliaceae</taxon>
        <taxon>Marinilabilia</taxon>
    </lineage>
</organism>
<proteinExistence type="predicted"/>
<protein>
    <submittedName>
        <fullName evidence="2">Peptidase M64-like protein</fullName>
    </submittedName>
</protein>
<evidence type="ECO:0000313" key="3">
    <source>
        <dbReference type="Proteomes" id="UP000252733"/>
    </source>
</evidence>
<reference evidence="2 3" key="1">
    <citation type="submission" date="2018-07" db="EMBL/GenBank/DDBJ databases">
        <title>Freshwater and sediment microbial communities from various areas in North America, analyzing microbe dynamics in response to fracking.</title>
        <authorList>
            <person name="Lamendella R."/>
        </authorList>
    </citation>
    <scope>NUCLEOTIDE SEQUENCE [LARGE SCALE GENOMIC DNA]</scope>
    <source>
        <strain evidence="2 3">160A</strain>
    </source>
</reference>
<dbReference type="InterPro" id="IPR032625">
    <property type="entry name" value="M64_N"/>
</dbReference>
<dbReference type="STRING" id="1168289.GCA_000259075_02611"/>
<sequence length="443" mass="50320">MFSTKITKPPDVTYHNEAMNTKYIFKTIAFSIFFISTWSYSQGNFDFEKALRIDFVLSGDKQEQTATIANYLKTPNYFDSPEQSIPDFDYGSYRIVLTSSANRDTLYIKGFCTLFEEWRATPGAKQKKRAFKQTIETPFPLQKIIINLDFREKNGKFTSLLSEEFSPESLITKLIPTKFPSRIIHGTAAPSKKLDFLILAEGYTKEEAETFFNDAEKMVSELFKTPPYDRLKNKITVRAMAVSSAESGTDDPVKDEWKNTAMESTFNTFGTDRYLESLSTWKIYDYAAAHPRDHIIVLVNTKKYGGGGVYNHFSITSAGHSQSAKVLIHEIGHGLAGLGDEYYSSEVTYSGFFDLDTEPWHPNITTLVDFDSKWKNLLEDSILIPTPAKHKYKNITGVFEGAGYTAKGIYRPAFNCRMKSNEAAGFCEVCRLSIENIVNFYTH</sequence>
<comment type="caution">
    <text evidence="2">The sequence shown here is derived from an EMBL/GenBank/DDBJ whole genome shotgun (WGS) entry which is preliminary data.</text>
</comment>
<feature type="domain" description="Peptidase M64 N-terminal" evidence="1">
    <location>
        <begin position="47"/>
        <end position="160"/>
    </location>
</feature>
<evidence type="ECO:0000313" key="2">
    <source>
        <dbReference type="EMBL" id="RCW34555.1"/>
    </source>
</evidence>
<keyword evidence="3" id="KW-1185">Reference proteome</keyword>
<dbReference type="Gene3D" id="3.40.390.10">
    <property type="entry name" value="Collagenase (Catalytic Domain)"/>
    <property type="match status" value="1"/>
</dbReference>
<dbReference type="GO" id="GO:0008237">
    <property type="term" value="F:metallopeptidase activity"/>
    <property type="evidence" value="ECO:0007669"/>
    <property type="project" value="InterPro"/>
</dbReference>
<dbReference type="AlphaFoldDB" id="A0A2T0XN52"/>
<dbReference type="Pfam" id="PF09471">
    <property type="entry name" value="Peptidase_M64"/>
    <property type="match status" value="2"/>
</dbReference>
<dbReference type="InterPro" id="IPR024079">
    <property type="entry name" value="MetalloPept_cat_dom_sf"/>
</dbReference>
<dbReference type="InterPro" id="IPR019026">
    <property type="entry name" value="Peptidase_M64_IgA"/>
</dbReference>
<dbReference type="Proteomes" id="UP000252733">
    <property type="component" value="Unassembled WGS sequence"/>
</dbReference>
<dbReference type="EMBL" id="QPIZ01000011">
    <property type="protein sequence ID" value="RCW34555.1"/>
    <property type="molecule type" value="Genomic_DNA"/>
</dbReference>
<accession>A0A2T0XN52</accession>
<dbReference type="OrthoDB" id="127762at2"/>
<name>A0A2T0XN52_9BACT</name>
<dbReference type="Gene3D" id="2.60.40.3250">
    <property type="entry name" value="Peptidase M64, N-terminal domain"/>
    <property type="match status" value="1"/>
</dbReference>
<dbReference type="InterPro" id="IPR038171">
    <property type="entry name" value="M64_N_sf"/>
</dbReference>